<evidence type="ECO:0000256" key="6">
    <source>
        <dbReference type="ARBA" id="ARBA00022679"/>
    </source>
</evidence>
<dbReference type="Pfam" id="PF01300">
    <property type="entry name" value="Sua5_yciO_yrdC"/>
    <property type="match status" value="1"/>
</dbReference>
<proteinExistence type="inferred from homology"/>
<evidence type="ECO:0000256" key="10">
    <source>
        <dbReference type="ARBA" id="ARBA00022840"/>
    </source>
</evidence>
<evidence type="ECO:0000256" key="7">
    <source>
        <dbReference type="ARBA" id="ARBA00022694"/>
    </source>
</evidence>
<dbReference type="PROSITE" id="PS51163">
    <property type="entry name" value="YRDC"/>
    <property type="match status" value="1"/>
</dbReference>
<feature type="domain" description="YrdC-like" evidence="16">
    <location>
        <begin position="50"/>
        <end position="237"/>
    </location>
</feature>
<feature type="binding site" evidence="14">
    <location>
        <position position="72"/>
    </location>
    <ligand>
        <name>L-threonine</name>
        <dbReference type="ChEBI" id="CHEBI:57926"/>
    </ligand>
</feature>
<dbReference type="GO" id="GO:0003725">
    <property type="term" value="F:double-stranded RNA binding"/>
    <property type="evidence" value="ECO:0007669"/>
    <property type="project" value="UniProtKB-UniRule"/>
</dbReference>
<evidence type="ECO:0000256" key="12">
    <source>
        <dbReference type="ARBA" id="ARBA00048366"/>
    </source>
</evidence>
<feature type="region of interest" description="Disordered" evidence="15">
    <location>
        <begin position="248"/>
        <end position="267"/>
    </location>
</feature>
<dbReference type="GO" id="GO:0005737">
    <property type="term" value="C:cytoplasm"/>
    <property type="evidence" value="ECO:0007669"/>
    <property type="project" value="UniProtKB-SubCell"/>
</dbReference>
<keyword evidence="10 13" id="KW-0067">ATP-binding</keyword>
<evidence type="ECO:0000313" key="18">
    <source>
        <dbReference type="Proteomes" id="UP000033220"/>
    </source>
</evidence>
<dbReference type="InterPro" id="IPR017945">
    <property type="entry name" value="DHBP_synth_RibB-like_a/b_dom"/>
</dbReference>
<evidence type="ECO:0000256" key="3">
    <source>
        <dbReference type="ARBA" id="ARBA00012584"/>
    </source>
</evidence>
<reference evidence="17 18" key="1">
    <citation type="submission" date="2012-02" db="EMBL/GenBank/DDBJ databases">
        <title>Shotgun genome sequence of Phaeospirillum photometricum DSM 122.</title>
        <authorList>
            <person name="Duquesne K."/>
            <person name="Sturgis J."/>
        </authorList>
    </citation>
    <scope>NUCLEOTIDE SEQUENCE [LARGE SCALE GENOMIC DNA]</scope>
    <source>
        <strain evidence="18">DSM122</strain>
    </source>
</reference>
<keyword evidence="7 13" id="KW-0819">tRNA processing</keyword>
<feature type="binding site" evidence="14">
    <location>
        <position position="159"/>
    </location>
    <ligand>
        <name>L-threonine</name>
        <dbReference type="ChEBI" id="CHEBI:57926"/>
    </ligand>
</feature>
<dbReference type="SUPFAM" id="SSF55821">
    <property type="entry name" value="YrdC/RibB"/>
    <property type="match status" value="1"/>
</dbReference>
<feature type="binding site" evidence="14">
    <location>
        <position position="233"/>
    </location>
    <ligand>
        <name>ATP</name>
        <dbReference type="ChEBI" id="CHEBI:30616"/>
    </ligand>
</feature>
<dbReference type="InterPro" id="IPR005145">
    <property type="entry name" value="Sua5_C"/>
</dbReference>
<dbReference type="GO" id="GO:0061710">
    <property type="term" value="F:L-threonylcarbamoyladenylate synthase"/>
    <property type="evidence" value="ECO:0007669"/>
    <property type="project" value="UniProtKB-EC"/>
</dbReference>
<dbReference type="Proteomes" id="UP000033220">
    <property type="component" value="Chromosome DSM 122"/>
</dbReference>
<dbReference type="PANTHER" id="PTHR17490:SF16">
    <property type="entry name" value="THREONYLCARBAMOYL-AMP SYNTHASE"/>
    <property type="match status" value="1"/>
</dbReference>
<feature type="binding site" evidence="14">
    <location>
        <position position="99"/>
    </location>
    <ligand>
        <name>ATP</name>
        <dbReference type="ChEBI" id="CHEBI:30616"/>
    </ligand>
</feature>
<dbReference type="GO" id="GO:0008033">
    <property type="term" value="P:tRNA processing"/>
    <property type="evidence" value="ECO:0007669"/>
    <property type="project" value="UniProtKB-KW"/>
</dbReference>
<comment type="catalytic activity">
    <reaction evidence="12 13">
        <text>L-threonine + hydrogencarbonate + ATP = L-threonylcarbamoyladenylate + diphosphate + H2O</text>
        <dbReference type="Rhea" id="RHEA:36407"/>
        <dbReference type="ChEBI" id="CHEBI:15377"/>
        <dbReference type="ChEBI" id="CHEBI:17544"/>
        <dbReference type="ChEBI" id="CHEBI:30616"/>
        <dbReference type="ChEBI" id="CHEBI:33019"/>
        <dbReference type="ChEBI" id="CHEBI:57926"/>
        <dbReference type="ChEBI" id="CHEBI:73682"/>
        <dbReference type="EC" id="2.7.7.87"/>
    </reaction>
</comment>
<evidence type="ECO:0000256" key="4">
    <source>
        <dbReference type="ARBA" id="ARBA00015492"/>
    </source>
</evidence>
<keyword evidence="5 13" id="KW-0963">Cytoplasm</keyword>
<dbReference type="AlphaFoldDB" id="H6SK52"/>
<evidence type="ECO:0000256" key="9">
    <source>
        <dbReference type="ARBA" id="ARBA00022741"/>
    </source>
</evidence>
<protein>
    <recommendedName>
        <fullName evidence="4 13">Threonylcarbamoyl-AMP synthase</fullName>
        <shortName evidence="13">TC-AMP synthase</shortName>
        <ecNumber evidence="3 13">2.7.7.87</ecNumber>
    </recommendedName>
    <alternativeName>
        <fullName evidence="11 13">L-threonylcarbamoyladenylate synthase</fullName>
    </alternativeName>
</protein>
<evidence type="ECO:0000256" key="14">
    <source>
        <dbReference type="PIRSR" id="PIRSR004930-1"/>
    </source>
</evidence>
<feature type="binding site" evidence="14">
    <location>
        <position position="181"/>
    </location>
    <ligand>
        <name>ATP</name>
        <dbReference type="ChEBI" id="CHEBI:30616"/>
    </ligand>
</feature>
<feature type="binding site" evidence="14">
    <location>
        <position position="95"/>
    </location>
    <ligand>
        <name>ATP</name>
        <dbReference type="ChEBI" id="CHEBI:30616"/>
    </ligand>
</feature>
<gene>
    <name evidence="17" type="ORF">RSPPHO_01741</name>
</gene>
<comment type="function">
    <text evidence="13">Required for the formation of a threonylcarbamoyl group on adenosine at position 37 (t(6)A37) in tRNAs that read codons beginning with adenine.</text>
</comment>
<keyword evidence="6 13" id="KW-0808">Transferase</keyword>
<dbReference type="FunFam" id="3.90.870.10:FF:000009">
    <property type="entry name" value="Threonylcarbamoyl-AMP synthase, putative"/>
    <property type="match status" value="1"/>
</dbReference>
<feature type="binding site" evidence="14">
    <location>
        <position position="104"/>
    </location>
    <ligand>
        <name>L-threonine</name>
        <dbReference type="ChEBI" id="CHEBI:57926"/>
    </ligand>
</feature>
<dbReference type="InterPro" id="IPR050156">
    <property type="entry name" value="TC-AMP_synthase_SUA5"/>
</dbReference>
<dbReference type="PATRIC" id="fig|1150469.3.peg.1967"/>
<feature type="binding site" evidence="14">
    <location>
        <position position="179"/>
    </location>
    <ligand>
        <name>L-threonine</name>
        <dbReference type="ChEBI" id="CHEBI:57926"/>
    </ligand>
</feature>
<dbReference type="HOGENOM" id="CLU_031397_0_2_5"/>
<feature type="binding site" evidence="14">
    <location>
        <position position="155"/>
    </location>
    <ligand>
        <name>ATP</name>
        <dbReference type="ChEBI" id="CHEBI:30616"/>
    </ligand>
</feature>
<dbReference type="KEGG" id="rpm:RSPPHO_01741"/>
<evidence type="ECO:0000256" key="1">
    <source>
        <dbReference type="ARBA" id="ARBA00004496"/>
    </source>
</evidence>
<dbReference type="EC" id="2.7.7.87" evidence="3 13"/>
<evidence type="ECO:0000256" key="13">
    <source>
        <dbReference type="PIRNR" id="PIRNR004930"/>
    </source>
</evidence>
<dbReference type="Gene3D" id="3.90.870.10">
    <property type="entry name" value="DHBP synthase"/>
    <property type="match status" value="1"/>
</dbReference>
<keyword evidence="18" id="KW-1185">Reference proteome</keyword>
<dbReference type="InterPro" id="IPR006070">
    <property type="entry name" value="Sua5-like_dom"/>
</dbReference>
<feature type="region of interest" description="Disordered" evidence="15">
    <location>
        <begin position="12"/>
        <end position="48"/>
    </location>
</feature>
<evidence type="ECO:0000256" key="2">
    <source>
        <dbReference type="ARBA" id="ARBA00007663"/>
    </source>
</evidence>
<dbReference type="GO" id="GO:0006450">
    <property type="term" value="P:regulation of translational fidelity"/>
    <property type="evidence" value="ECO:0007669"/>
    <property type="project" value="TreeGrafter"/>
</dbReference>
<feature type="binding site" evidence="14">
    <location>
        <position position="219"/>
    </location>
    <ligand>
        <name>L-threonine</name>
        <dbReference type="ChEBI" id="CHEBI:57926"/>
    </ligand>
</feature>
<dbReference type="Gene3D" id="3.40.50.11030">
    <property type="entry name" value="Threonylcarbamoyl-AMP synthase, C-terminal domain"/>
    <property type="match status" value="1"/>
</dbReference>
<evidence type="ECO:0000313" key="17">
    <source>
        <dbReference type="EMBL" id="CCG08367.1"/>
    </source>
</evidence>
<name>H6SK52_PARPM</name>
<evidence type="ECO:0000256" key="5">
    <source>
        <dbReference type="ARBA" id="ARBA00022490"/>
    </source>
</evidence>
<dbReference type="PIRSF" id="PIRSF004930">
    <property type="entry name" value="Tln_factor_SUA5"/>
    <property type="match status" value="1"/>
</dbReference>
<evidence type="ECO:0000256" key="11">
    <source>
        <dbReference type="ARBA" id="ARBA00029774"/>
    </source>
</evidence>
<organism evidence="17 18">
    <name type="scientific">Pararhodospirillum photometricum DSM 122</name>
    <dbReference type="NCBI Taxonomy" id="1150469"/>
    <lineage>
        <taxon>Bacteria</taxon>
        <taxon>Pseudomonadati</taxon>
        <taxon>Pseudomonadota</taxon>
        <taxon>Alphaproteobacteria</taxon>
        <taxon>Rhodospirillales</taxon>
        <taxon>Rhodospirillaceae</taxon>
        <taxon>Pararhodospirillum</taxon>
    </lineage>
</organism>
<feature type="binding site" evidence="14">
    <location>
        <position position="273"/>
    </location>
    <ligand>
        <name>ATP</name>
        <dbReference type="ChEBI" id="CHEBI:30616"/>
    </ligand>
</feature>
<keyword evidence="8 13" id="KW-0548">Nucleotidyltransferase</keyword>
<accession>H6SK52</accession>
<dbReference type="PANTHER" id="PTHR17490">
    <property type="entry name" value="SUA5"/>
    <property type="match status" value="1"/>
</dbReference>
<keyword evidence="9 13" id="KW-0547">Nucleotide-binding</keyword>
<dbReference type="STRING" id="1150469.RSPPHO_01741"/>
<dbReference type="Pfam" id="PF03481">
    <property type="entry name" value="Sua5_C"/>
    <property type="match status" value="1"/>
</dbReference>
<comment type="subcellular location">
    <subcellularLocation>
        <location evidence="1 13">Cytoplasm</location>
    </subcellularLocation>
</comment>
<feature type="binding site" evidence="14">
    <location>
        <position position="189"/>
    </location>
    <ligand>
        <name>ATP</name>
        <dbReference type="ChEBI" id="CHEBI:30616"/>
    </ligand>
</feature>
<dbReference type="InterPro" id="IPR010923">
    <property type="entry name" value="T(6)A37_SUA5"/>
</dbReference>
<dbReference type="NCBIfam" id="TIGR00057">
    <property type="entry name" value="L-threonylcarbamoyladenylate synthase"/>
    <property type="match status" value="1"/>
</dbReference>
<dbReference type="GO" id="GO:0005524">
    <property type="term" value="F:ATP binding"/>
    <property type="evidence" value="ECO:0007669"/>
    <property type="project" value="UniProtKB-UniRule"/>
</dbReference>
<evidence type="ECO:0000259" key="16">
    <source>
        <dbReference type="PROSITE" id="PS51163"/>
    </source>
</evidence>
<comment type="similarity">
    <text evidence="2 13">Belongs to the SUA5 family.</text>
</comment>
<evidence type="ECO:0000256" key="15">
    <source>
        <dbReference type="SAM" id="MobiDB-lite"/>
    </source>
</evidence>
<evidence type="ECO:0000256" key="8">
    <source>
        <dbReference type="ARBA" id="ARBA00022695"/>
    </source>
</evidence>
<sequence length="357" mass="37174">MGYLCRPRRAAGRRRLGAHPERTGPDLWSTGRVLEPPFRGPGPGGVSEASQRLAEAAARLAQGGLVAFPTETVYGLGANARDDHAVARIFAAKGRPRFNPLIVHYPDAEAAWADVVPEARALRLAERFWPGPLTLVLPRRPESALSLLVSAGLPTAAVRVPAHPLARDLLRACHVPVAAPSANPSGRVSPTTARHVEEGLGSLVDLILDGGPCAVGLESTVLDLSTGRPVLLRPGGIDRATLAQVLGESVESADTSDHDDTAPKSPGRLLRHYAPATPVRLNATSVTPGEVLLGFGPVAGAALNLSPRADLVEAAAHLFAMLRALDTLGASGIAVSPIPEAGVGEAINDRLRRAARG</sequence>
<dbReference type="eggNOG" id="COG0009">
    <property type="taxonomic scope" value="Bacteria"/>
</dbReference>
<dbReference type="EMBL" id="HE663493">
    <property type="protein sequence ID" value="CCG08367.1"/>
    <property type="molecule type" value="Genomic_DNA"/>
</dbReference>
<dbReference type="InterPro" id="IPR038385">
    <property type="entry name" value="Sua5/YwlC_C"/>
</dbReference>
<dbReference type="GO" id="GO:0000049">
    <property type="term" value="F:tRNA binding"/>
    <property type="evidence" value="ECO:0007669"/>
    <property type="project" value="TreeGrafter"/>
</dbReference>